<dbReference type="EMBL" id="KZ821622">
    <property type="protein sequence ID" value="PYH70098.1"/>
    <property type="molecule type" value="Genomic_DNA"/>
</dbReference>
<evidence type="ECO:0000256" key="1">
    <source>
        <dbReference type="SAM" id="SignalP"/>
    </source>
</evidence>
<dbReference type="OrthoDB" id="4485367at2759"/>
<evidence type="ECO:0000313" key="3">
    <source>
        <dbReference type="Proteomes" id="UP000248405"/>
    </source>
</evidence>
<protein>
    <recommendedName>
        <fullName evidence="4">Beta/gamma crystallin 'Greek key' domain-containing protein</fullName>
    </recommendedName>
</protein>
<dbReference type="Proteomes" id="UP000248405">
    <property type="component" value="Unassembled WGS sequence"/>
</dbReference>
<dbReference type="RefSeq" id="XP_025563892.1">
    <property type="nucleotide sequence ID" value="XM_025710727.1"/>
</dbReference>
<feature type="signal peptide" evidence="1">
    <location>
        <begin position="1"/>
        <end position="20"/>
    </location>
</feature>
<gene>
    <name evidence="2" type="ORF">BO88DRAFT_453080</name>
</gene>
<evidence type="ECO:0008006" key="4">
    <source>
        <dbReference type="Google" id="ProtNLM"/>
    </source>
</evidence>
<sequence length="117" mass="12901">MVRLAHAFVSLLGLSPFAMAQTIPQVTLWKDMYYEGDSVQVPADNHCHALSEFQPDLTRQVSSIQIPDGIQCYLTEWECLGIIDDADTKIIGSPGISSLYNVDFNNKLVNIACLTPA</sequence>
<keyword evidence="3" id="KW-1185">Reference proteome</keyword>
<keyword evidence="1" id="KW-0732">Signal</keyword>
<name>A0A319C3S9_ASPVC</name>
<reference evidence="2" key="1">
    <citation type="submission" date="2016-12" db="EMBL/GenBank/DDBJ databases">
        <title>The genomes of Aspergillus section Nigri reveals drivers in fungal speciation.</title>
        <authorList>
            <consortium name="DOE Joint Genome Institute"/>
            <person name="Vesth T.C."/>
            <person name="Nybo J."/>
            <person name="Theobald S."/>
            <person name="Brandl J."/>
            <person name="Frisvad J.C."/>
            <person name="Nielsen K.F."/>
            <person name="Lyhne E.K."/>
            <person name="Kogle M.E."/>
            <person name="Kuo A."/>
            <person name="Riley R."/>
            <person name="Clum A."/>
            <person name="Nolan M."/>
            <person name="Lipzen A."/>
            <person name="Salamov A."/>
            <person name="Henrissat B."/>
            <person name="Wiebenga A."/>
            <person name="De Vries R.P."/>
            <person name="Grigoriev I.V."/>
            <person name="Mortensen U.H."/>
            <person name="Andersen M.R."/>
            <person name="Baker S.E."/>
        </authorList>
    </citation>
    <scope>NUCLEOTIDE SEQUENCE [LARGE SCALE GENOMIC DNA]</scope>
    <source>
        <strain evidence="2">CBS 113365</strain>
    </source>
</reference>
<feature type="chain" id="PRO_5016407707" description="Beta/gamma crystallin 'Greek key' domain-containing protein" evidence="1">
    <location>
        <begin position="21"/>
        <end position="117"/>
    </location>
</feature>
<organism evidence="2 3">
    <name type="scientific">Aspergillus vadensis (strain CBS 113365 / IMI 142717 / IBT 24658)</name>
    <dbReference type="NCBI Taxonomy" id="1448311"/>
    <lineage>
        <taxon>Eukaryota</taxon>
        <taxon>Fungi</taxon>
        <taxon>Dikarya</taxon>
        <taxon>Ascomycota</taxon>
        <taxon>Pezizomycotina</taxon>
        <taxon>Eurotiomycetes</taxon>
        <taxon>Eurotiomycetidae</taxon>
        <taxon>Eurotiales</taxon>
        <taxon>Aspergillaceae</taxon>
        <taxon>Aspergillus</taxon>
        <taxon>Aspergillus subgen. Circumdati</taxon>
    </lineage>
</organism>
<dbReference type="AlphaFoldDB" id="A0A319C3S9"/>
<proteinExistence type="predicted"/>
<evidence type="ECO:0000313" key="2">
    <source>
        <dbReference type="EMBL" id="PYH70098.1"/>
    </source>
</evidence>
<dbReference type="GeneID" id="37215319"/>
<accession>A0A319C3S9</accession>